<keyword evidence="1" id="KW-1133">Transmembrane helix</keyword>
<name>A0A2L2TTJ7_9HYPO</name>
<organism evidence="2 3">
    <name type="scientific">Fusarium venenatum</name>
    <dbReference type="NCBI Taxonomy" id="56646"/>
    <lineage>
        <taxon>Eukaryota</taxon>
        <taxon>Fungi</taxon>
        <taxon>Dikarya</taxon>
        <taxon>Ascomycota</taxon>
        <taxon>Pezizomycotina</taxon>
        <taxon>Sordariomycetes</taxon>
        <taxon>Hypocreomycetidae</taxon>
        <taxon>Hypocreales</taxon>
        <taxon>Nectriaceae</taxon>
        <taxon>Fusarium</taxon>
    </lineage>
</organism>
<accession>A0A2L2TTJ7</accession>
<feature type="transmembrane region" description="Helical" evidence="1">
    <location>
        <begin position="30"/>
        <end position="50"/>
    </location>
</feature>
<evidence type="ECO:0000256" key="1">
    <source>
        <dbReference type="SAM" id="Phobius"/>
    </source>
</evidence>
<keyword evidence="3" id="KW-1185">Reference proteome</keyword>
<evidence type="ECO:0000313" key="2">
    <source>
        <dbReference type="EMBL" id="CEI69751.1"/>
    </source>
</evidence>
<evidence type="ECO:0000313" key="3">
    <source>
        <dbReference type="Proteomes" id="UP000245910"/>
    </source>
</evidence>
<dbReference type="Proteomes" id="UP000245910">
    <property type="component" value="Chromosome III"/>
</dbReference>
<reference evidence="3" key="1">
    <citation type="submission" date="2014-10" db="EMBL/GenBank/DDBJ databases">
        <authorList>
            <person name="King R."/>
        </authorList>
    </citation>
    <scope>NUCLEOTIDE SEQUENCE [LARGE SCALE GENOMIC DNA]</scope>
    <source>
        <strain evidence="3">A3/5</strain>
    </source>
</reference>
<keyword evidence="1" id="KW-0472">Membrane</keyword>
<dbReference type="EMBL" id="LN649231">
    <property type="protein sequence ID" value="CEI69751.1"/>
    <property type="molecule type" value="Genomic_DNA"/>
</dbReference>
<dbReference type="AlphaFoldDB" id="A0A2L2TTJ7"/>
<sequence length="59" mass="6971">MATSEFLTYKYFTANSLRLDTDSCLLYSDIQRHVICLIPALIFFFACHFINETKSSWRK</sequence>
<proteinExistence type="predicted"/>
<protein>
    <submittedName>
        <fullName evidence="2">Uncharacterized protein</fullName>
    </submittedName>
</protein>
<keyword evidence="1" id="KW-0812">Transmembrane</keyword>